<protein>
    <submittedName>
        <fullName evidence="14">Uncharacterized protein LOC108881983 isoform X4</fullName>
    </submittedName>
</protein>
<dbReference type="SUPFAM" id="SSF48726">
    <property type="entry name" value="Immunoglobulin"/>
    <property type="match status" value="1"/>
</dbReference>
<name>A0AAJ8BFG0_LATCA</name>
<dbReference type="Proteomes" id="UP000694890">
    <property type="component" value="Linkage group LG14"/>
</dbReference>
<dbReference type="InterPro" id="IPR036179">
    <property type="entry name" value="Ig-like_dom_sf"/>
</dbReference>
<dbReference type="GeneID" id="108881983"/>
<keyword evidence="8" id="KW-0393">Immunoglobulin domain</keyword>
<evidence type="ECO:0000256" key="6">
    <source>
        <dbReference type="ARBA" id="ARBA00023157"/>
    </source>
</evidence>
<evidence type="ECO:0000256" key="9">
    <source>
        <dbReference type="SAM" id="MobiDB-lite"/>
    </source>
</evidence>
<dbReference type="InterPro" id="IPR013106">
    <property type="entry name" value="Ig_V-set"/>
</dbReference>
<dbReference type="PANTHER" id="PTHR13869">
    <property type="entry name" value="MYELIN P0 RELATED"/>
    <property type="match status" value="1"/>
</dbReference>
<keyword evidence="2 10" id="KW-0812">Transmembrane</keyword>
<evidence type="ECO:0000256" key="10">
    <source>
        <dbReference type="SAM" id="Phobius"/>
    </source>
</evidence>
<comment type="subcellular location">
    <subcellularLocation>
        <location evidence="1">Membrane</location>
        <topology evidence="1">Single-pass type I membrane protein</topology>
    </subcellularLocation>
</comment>
<dbReference type="Gene3D" id="2.60.40.10">
    <property type="entry name" value="Immunoglobulins"/>
    <property type="match status" value="1"/>
</dbReference>
<feature type="region of interest" description="Disordered" evidence="9">
    <location>
        <begin position="203"/>
        <end position="251"/>
    </location>
</feature>
<proteinExistence type="predicted"/>
<evidence type="ECO:0000256" key="1">
    <source>
        <dbReference type="ARBA" id="ARBA00004479"/>
    </source>
</evidence>
<feature type="transmembrane region" description="Helical" evidence="10">
    <location>
        <begin position="171"/>
        <end position="192"/>
    </location>
</feature>
<dbReference type="InterPro" id="IPR000920">
    <property type="entry name" value="Myelin_P0-rel"/>
</dbReference>
<sequence length="251" mass="28416">MIKRTMRSFTLITALILCCINWISVSVSETQTVEVQLGQEVTLLCPNISKRRTQTEWFRLVSRTEVSCVSAMRWSDGKVSFCDGFQNRFEMSSNITTVFLQIKRVDFSDSGLYFCGFYIYAHTVIANTIHLNVQGDRESGNEVDFKNESNGESCSEVDFKTEETPDGITNLMTVVLGGLTVFLTIVIIVLAVKIRKLQTAVNEEPQTERNKNLGSDDLNYAALSFQSKPKRKRRPPSERELEPNVVYAATR</sequence>
<dbReference type="SMART" id="SM00409">
    <property type="entry name" value="IG"/>
    <property type="match status" value="1"/>
</dbReference>
<dbReference type="InterPro" id="IPR007110">
    <property type="entry name" value="Ig-like_dom"/>
</dbReference>
<dbReference type="PANTHER" id="PTHR13869:SF24">
    <property type="entry name" value="BASEMENT MEMBRANE-SPECIFIC HEPARAN SULFATE PROTEOGLYCAN CORE PROTEIN-LIKE"/>
    <property type="match status" value="1"/>
</dbReference>
<keyword evidence="7" id="KW-0325">Glycoprotein</keyword>
<evidence type="ECO:0000259" key="12">
    <source>
        <dbReference type="PROSITE" id="PS50835"/>
    </source>
</evidence>
<evidence type="ECO:0000256" key="4">
    <source>
        <dbReference type="ARBA" id="ARBA00022989"/>
    </source>
</evidence>
<dbReference type="InterPro" id="IPR003599">
    <property type="entry name" value="Ig_sub"/>
</dbReference>
<evidence type="ECO:0000313" key="13">
    <source>
        <dbReference type="Proteomes" id="UP000694890"/>
    </source>
</evidence>
<feature type="chain" id="PRO_5042517314" evidence="11">
    <location>
        <begin position="29"/>
        <end position="251"/>
    </location>
</feature>
<evidence type="ECO:0000256" key="3">
    <source>
        <dbReference type="ARBA" id="ARBA00022729"/>
    </source>
</evidence>
<organism evidence="13 14">
    <name type="scientific">Lates calcarifer</name>
    <name type="common">Barramundi</name>
    <name type="synonym">Holocentrus calcarifer</name>
    <dbReference type="NCBI Taxonomy" id="8187"/>
    <lineage>
        <taxon>Eukaryota</taxon>
        <taxon>Metazoa</taxon>
        <taxon>Chordata</taxon>
        <taxon>Craniata</taxon>
        <taxon>Vertebrata</taxon>
        <taxon>Euteleostomi</taxon>
        <taxon>Actinopterygii</taxon>
        <taxon>Neopterygii</taxon>
        <taxon>Teleostei</taxon>
        <taxon>Neoteleostei</taxon>
        <taxon>Acanthomorphata</taxon>
        <taxon>Carangaria</taxon>
        <taxon>Carangaria incertae sedis</taxon>
        <taxon>Centropomidae</taxon>
        <taxon>Lates</taxon>
    </lineage>
</organism>
<dbReference type="AlphaFoldDB" id="A0AAJ8BFG0"/>
<dbReference type="Pfam" id="PF07686">
    <property type="entry name" value="V-set"/>
    <property type="match status" value="1"/>
</dbReference>
<evidence type="ECO:0000256" key="7">
    <source>
        <dbReference type="ARBA" id="ARBA00023180"/>
    </source>
</evidence>
<dbReference type="InterPro" id="IPR013783">
    <property type="entry name" value="Ig-like_fold"/>
</dbReference>
<evidence type="ECO:0000256" key="2">
    <source>
        <dbReference type="ARBA" id="ARBA00022692"/>
    </source>
</evidence>
<gene>
    <name evidence="14" type="primary">LOC108881983</name>
</gene>
<keyword evidence="5 10" id="KW-0472">Membrane</keyword>
<feature type="domain" description="Ig-like" evidence="12">
    <location>
        <begin position="23"/>
        <end position="115"/>
    </location>
</feature>
<evidence type="ECO:0000256" key="5">
    <source>
        <dbReference type="ARBA" id="ARBA00023136"/>
    </source>
</evidence>
<reference evidence="14" key="1">
    <citation type="submission" date="2025-08" db="UniProtKB">
        <authorList>
            <consortium name="RefSeq"/>
        </authorList>
    </citation>
    <scope>IDENTIFICATION</scope>
    <source>
        <tissue evidence="14">Brain</tissue>
    </source>
</reference>
<keyword evidence="3 11" id="KW-0732">Signal</keyword>
<evidence type="ECO:0000256" key="11">
    <source>
        <dbReference type="SAM" id="SignalP"/>
    </source>
</evidence>
<keyword evidence="4 10" id="KW-1133">Transmembrane helix</keyword>
<dbReference type="RefSeq" id="XP_050931570.1">
    <property type="nucleotide sequence ID" value="XM_051075613.1"/>
</dbReference>
<keyword evidence="6" id="KW-1015">Disulfide bond</keyword>
<dbReference type="PROSITE" id="PS50835">
    <property type="entry name" value="IG_LIKE"/>
    <property type="match status" value="1"/>
</dbReference>
<evidence type="ECO:0000313" key="14">
    <source>
        <dbReference type="RefSeq" id="XP_050931570.1"/>
    </source>
</evidence>
<feature type="signal peptide" evidence="11">
    <location>
        <begin position="1"/>
        <end position="28"/>
    </location>
</feature>
<dbReference type="GO" id="GO:0016020">
    <property type="term" value="C:membrane"/>
    <property type="evidence" value="ECO:0007669"/>
    <property type="project" value="UniProtKB-SubCell"/>
</dbReference>
<evidence type="ECO:0000256" key="8">
    <source>
        <dbReference type="ARBA" id="ARBA00023319"/>
    </source>
</evidence>
<accession>A0AAJ8BFG0</accession>